<sequence>MKVMKVKHVLMVTALTMMVGIVAADSEPNTCRHTCGKVEIPYPFAIDVNNNASSECFLHRRFIRLSCNESKIYVGNVPVLNISTSTAQMDVLLNVSYYCSVDNQYKSRLRGRSYTISSKENKFLTIGNDSYGYLNSYKDNNTYSTGCLTRSFGDRRLIDNGTCSGIGCCQVDIPPRMLNISIEASNFNKNTSDVCSYSFIVKNGNYTFSTTHLSEGLPFKQLPMVLDWTVGDFDENCSTASSRNNGVNYACKNNSHCHDNDTAFGYLCSCNPGYDGNPYDPIGCTDINECESETNKHRCKTKANCKNIDGNHTCFCPKWYSGDGTMAGGCKNSIVLPTVLGVGATFILLFLGTFSYIIYHNRKSIKMREKFFEQNGGLILKQKLSTREDSSSQTTQSAQIFTQDQLNRATKNFDESLIIGKGGFGTVFKGFLDNKRIVAIKKSKIIDRSQIDQFINEVVVLSQINHRNVVKLLGCCLETEVPLLVYEFVTNGTLSGFIHRQGNKVNNESWKTRLKIAAEVAGALSYLHSSASIPIIHRDVKSDNILLDGTNTAKVSDFGASRLVPLDQTEVATMVQGTIGYLDPEYMQTSQLTEKSDVYSFGVVLVELLTGETPFSFGRPEERRSLAMHFLSCLKKDNVFEIIEDGMLNEENKQEIKEVAVLAAKCLRLRGEERPSMKEVAMELEGMRLMDKHSWINDDLNVEENQYLLHESSSSIYETGDSSKHGDIGYDSSKDQELIVLDDGR</sequence>
<keyword evidence="2" id="KW-1185">Reference proteome</keyword>
<evidence type="ECO:0000313" key="1">
    <source>
        <dbReference type="EMBL" id="CAJ2674918.1"/>
    </source>
</evidence>
<reference evidence="1" key="1">
    <citation type="submission" date="2023-10" db="EMBL/GenBank/DDBJ databases">
        <authorList>
            <person name="Rodriguez Cubillos JULIANA M."/>
            <person name="De Vega J."/>
        </authorList>
    </citation>
    <scope>NUCLEOTIDE SEQUENCE</scope>
</reference>
<organism evidence="1 2">
    <name type="scientific">Trifolium pratense</name>
    <name type="common">Red clover</name>
    <dbReference type="NCBI Taxonomy" id="57577"/>
    <lineage>
        <taxon>Eukaryota</taxon>
        <taxon>Viridiplantae</taxon>
        <taxon>Streptophyta</taxon>
        <taxon>Embryophyta</taxon>
        <taxon>Tracheophyta</taxon>
        <taxon>Spermatophyta</taxon>
        <taxon>Magnoliopsida</taxon>
        <taxon>eudicotyledons</taxon>
        <taxon>Gunneridae</taxon>
        <taxon>Pentapetalae</taxon>
        <taxon>rosids</taxon>
        <taxon>fabids</taxon>
        <taxon>Fabales</taxon>
        <taxon>Fabaceae</taxon>
        <taxon>Papilionoideae</taxon>
        <taxon>50 kb inversion clade</taxon>
        <taxon>NPAAA clade</taxon>
        <taxon>Hologalegina</taxon>
        <taxon>IRL clade</taxon>
        <taxon>Trifolieae</taxon>
        <taxon>Trifolium</taxon>
    </lineage>
</organism>
<gene>
    <name evidence="1" type="ORF">MILVUS5_LOCUS38061</name>
</gene>
<accession>A0ACB0M2R7</accession>
<name>A0ACB0M2R7_TRIPR</name>
<comment type="caution">
    <text evidence="1">The sequence shown here is derived from an EMBL/GenBank/DDBJ whole genome shotgun (WGS) entry which is preliminary data.</text>
</comment>
<evidence type="ECO:0000313" key="2">
    <source>
        <dbReference type="Proteomes" id="UP001177021"/>
    </source>
</evidence>
<dbReference type="EMBL" id="CASHSV030000716">
    <property type="protein sequence ID" value="CAJ2674918.1"/>
    <property type="molecule type" value="Genomic_DNA"/>
</dbReference>
<proteinExistence type="predicted"/>
<protein>
    <submittedName>
        <fullName evidence="1">Uncharacterized protein</fullName>
    </submittedName>
</protein>
<dbReference type="Proteomes" id="UP001177021">
    <property type="component" value="Unassembled WGS sequence"/>
</dbReference>